<protein>
    <submittedName>
        <fullName evidence="2">Uncharacterized protein</fullName>
    </submittedName>
</protein>
<evidence type="ECO:0000313" key="3">
    <source>
        <dbReference type="Proteomes" id="UP000239757"/>
    </source>
</evidence>
<dbReference type="Proteomes" id="UP000239757">
    <property type="component" value="Unassembled WGS sequence"/>
</dbReference>
<feature type="region of interest" description="Disordered" evidence="1">
    <location>
        <begin position="1"/>
        <end position="29"/>
    </location>
</feature>
<gene>
    <name evidence="2" type="ORF">GOBAR_AA21330</name>
</gene>
<feature type="region of interest" description="Disordered" evidence="1">
    <location>
        <begin position="206"/>
        <end position="234"/>
    </location>
</feature>
<reference evidence="2 3" key="1">
    <citation type="submission" date="2015-01" db="EMBL/GenBank/DDBJ databases">
        <title>Genome of allotetraploid Gossypium barbadense reveals genomic plasticity and fiber elongation in cotton evolution.</title>
        <authorList>
            <person name="Chen X."/>
            <person name="Liu X."/>
            <person name="Zhao B."/>
            <person name="Zheng H."/>
            <person name="Hu Y."/>
            <person name="Lu G."/>
            <person name="Yang C."/>
            <person name="Chen J."/>
            <person name="Shan C."/>
            <person name="Zhang L."/>
            <person name="Zhou Y."/>
            <person name="Wang L."/>
            <person name="Guo W."/>
            <person name="Bai Y."/>
            <person name="Ruan J."/>
            <person name="Shangguan X."/>
            <person name="Mao Y."/>
            <person name="Jiang J."/>
            <person name="Zhu Y."/>
            <person name="Lei J."/>
            <person name="Kang H."/>
            <person name="Chen S."/>
            <person name="He X."/>
            <person name="Wang R."/>
            <person name="Wang Y."/>
            <person name="Chen J."/>
            <person name="Wang L."/>
            <person name="Yu S."/>
            <person name="Wang B."/>
            <person name="Wei J."/>
            <person name="Song S."/>
            <person name="Lu X."/>
            <person name="Gao Z."/>
            <person name="Gu W."/>
            <person name="Deng X."/>
            <person name="Ma D."/>
            <person name="Wang S."/>
            <person name="Liang W."/>
            <person name="Fang L."/>
            <person name="Cai C."/>
            <person name="Zhu X."/>
            <person name="Zhou B."/>
            <person name="Zhang Y."/>
            <person name="Chen Z."/>
            <person name="Xu S."/>
            <person name="Zhu R."/>
            <person name="Wang S."/>
            <person name="Zhang T."/>
            <person name="Zhao G."/>
        </authorList>
    </citation>
    <scope>NUCLEOTIDE SEQUENCE [LARGE SCALE GENOMIC DNA]</scope>
    <source>
        <strain evidence="3">cv. Xinhai21</strain>
        <tissue evidence="2">Leaf</tissue>
    </source>
</reference>
<sequence>MSSSRGKKATVPASKKRKGTPSSSGPTAEVAAEQVQLADVIRTLLTTDPWELFFGIIKPTYLELTMELCSTFHLQTVMTNYNDPGTVQFFLGGLVLQLSVPEFGTALCLYTEEFKEENDLHALNCHIHRSLSQCWDALVLGAATYNPSRTKASALPPSLCTAAQESSLTLIGQMCPQGISSMLSMKMIEKRRGTYPPQYCLAQSTEEEAHKDITDDVPPQHEDPLSQPPPPSRQFMQRLHMLTSLNASLDSSSSVFNDLKTLMLLYNRFVSTQHLIATPTLPTI</sequence>
<accession>A0A2P5X7N8</accession>
<feature type="compositionally biased region" description="Basic residues" evidence="1">
    <location>
        <begin position="1"/>
        <end position="19"/>
    </location>
</feature>
<dbReference type="OrthoDB" id="1685790at2759"/>
<organism evidence="2 3">
    <name type="scientific">Gossypium barbadense</name>
    <name type="common">Sea Island cotton</name>
    <name type="synonym">Hibiscus barbadensis</name>
    <dbReference type="NCBI Taxonomy" id="3634"/>
    <lineage>
        <taxon>Eukaryota</taxon>
        <taxon>Viridiplantae</taxon>
        <taxon>Streptophyta</taxon>
        <taxon>Embryophyta</taxon>
        <taxon>Tracheophyta</taxon>
        <taxon>Spermatophyta</taxon>
        <taxon>Magnoliopsida</taxon>
        <taxon>eudicotyledons</taxon>
        <taxon>Gunneridae</taxon>
        <taxon>Pentapetalae</taxon>
        <taxon>rosids</taxon>
        <taxon>malvids</taxon>
        <taxon>Malvales</taxon>
        <taxon>Malvaceae</taxon>
        <taxon>Malvoideae</taxon>
        <taxon>Gossypium</taxon>
    </lineage>
</organism>
<evidence type="ECO:0000256" key="1">
    <source>
        <dbReference type="SAM" id="MobiDB-lite"/>
    </source>
</evidence>
<dbReference type="EMBL" id="KZ665511">
    <property type="protein sequence ID" value="PPR99336.1"/>
    <property type="molecule type" value="Genomic_DNA"/>
</dbReference>
<evidence type="ECO:0000313" key="2">
    <source>
        <dbReference type="EMBL" id="PPR99336.1"/>
    </source>
</evidence>
<feature type="compositionally biased region" description="Basic and acidic residues" evidence="1">
    <location>
        <begin position="207"/>
        <end position="224"/>
    </location>
</feature>
<dbReference type="AlphaFoldDB" id="A0A2P5X7N8"/>
<name>A0A2P5X7N8_GOSBA</name>
<proteinExistence type="predicted"/>